<evidence type="ECO:0000256" key="1">
    <source>
        <dbReference type="SAM" id="MobiDB-lite"/>
    </source>
</evidence>
<sequence>MDSIVNALLAVAPLVVSGWKLRGWLEQHKWVRSRVSNASGKTLTLTGRGTDGTTREWQSSEIWKDGSDI</sequence>
<protein>
    <submittedName>
        <fullName evidence="2">Uncharacterized protein</fullName>
    </submittedName>
</protein>
<feature type="region of interest" description="Disordered" evidence="1">
    <location>
        <begin position="42"/>
        <end position="69"/>
    </location>
</feature>
<name>A0A7Y0TVR0_9ACTO</name>
<dbReference type="AlphaFoldDB" id="A0A7Y0TVR0"/>
<dbReference type="Proteomes" id="UP000582487">
    <property type="component" value="Unassembled WGS sequence"/>
</dbReference>
<reference evidence="4 5" key="1">
    <citation type="submission" date="2020-04" db="EMBL/GenBank/DDBJ databases">
        <title>Antimicrobial susceptibility and clonality of vaginal-derived multi-drug resistant Mobiluncus isolates in China.</title>
        <authorList>
            <person name="Zhang X."/>
        </authorList>
    </citation>
    <scope>NUCLEOTIDE SEQUENCE [LARGE SCALE GENOMIC DNA]</scope>
    <source>
        <strain evidence="2 4">13</strain>
        <strain evidence="3 5">7</strain>
    </source>
</reference>
<feature type="compositionally biased region" description="Low complexity" evidence="1">
    <location>
        <begin position="42"/>
        <end position="52"/>
    </location>
</feature>
<evidence type="ECO:0000313" key="3">
    <source>
        <dbReference type="EMBL" id="NMW93453.1"/>
    </source>
</evidence>
<dbReference type="Proteomes" id="UP000578252">
    <property type="component" value="Unassembled WGS sequence"/>
</dbReference>
<organism evidence="2 4">
    <name type="scientific">Mobiluncus mulieris</name>
    <dbReference type="NCBI Taxonomy" id="2052"/>
    <lineage>
        <taxon>Bacteria</taxon>
        <taxon>Bacillati</taxon>
        <taxon>Actinomycetota</taxon>
        <taxon>Actinomycetes</taxon>
        <taxon>Actinomycetales</taxon>
        <taxon>Actinomycetaceae</taxon>
        <taxon>Mobiluncus</taxon>
    </lineage>
</organism>
<evidence type="ECO:0000313" key="2">
    <source>
        <dbReference type="EMBL" id="NMW64773.1"/>
    </source>
</evidence>
<evidence type="ECO:0000313" key="5">
    <source>
        <dbReference type="Proteomes" id="UP000582487"/>
    </source>
</evidence>
<accession>A0A7Y0TVR0</accession>
<proteinExistence type="predicted"/>
<comment type="caution">
    <text evidence="2">The sequence shown here is derived from an EMBL/GenBank/DDBJ whole genome shotgun (WGS) entry which is preliminary data.</text>
</comment>
<dbReference type="EMBL" id="JABCUR010000003">
    <property type="protein sequence ID" value="NMW64773.1"/>
    <property type="molecule type" value="Genomic_DNA"/>
</dbReference>
<dbReference type="EMBL" id="JABCUV010000007">
    <property type="protein sequence ID" value="NMW93453.1"/>
    <property type="molecule type" value="Genomic_DNA"/>
</dbReference>
<evidence type="ECO:0000313" key="4">
    <source>
        <dbReference type="Proteomes" id="UP000578252"/>
    </source>
</evidence>
<dbReference type="RefSeq" id="WP_169756905.1">
    <property type="nucleotide sequence ID" value="NZ_JABCUO010000003.1"/>
</dbReference>
<gene>
    <name evidence="3" type="ORF">HHJ74_07065</name>
    <name evidence="2" type="ORF">HHJ78_04330</name>
</gene>